<evidence type="ECO:0000313" key="8">
    <source>
        <dbReference type="Proteomes" id="UP000305888"/>
    </source>
</evidence>
<dbReference type="SUPFAM" id="SSF101790">
    <property type="entry name" value="Aminomethyltransferase beta-barrel domain"/>
    <property type="match status" value="1"/>
</dbReference>
<feature type="domain" description="FAD/NAD(P)-binding" evidence="4">
    <location>
        <begin position="168"/>
        <end position="299"/>
    </location>
</feature>
<keyword evidence="8" id="KW-1185">Reference proteome</keyword>
<comment type="similarity">
    <text evidence="1">Belongs to the GcvT family.</text>
</comment>
<dbReference type="InterPro" id="IPR023753">
    <property type="entry name" value="FAD/NAD-binding_dom"/>
</dbReference>
<name>A0A5B8FYC7_9RHOB</name>
<dbReference type="InterPro" id="IPR006222">
    <property type="entry name" value="GCVT_N"/>
</dbReference>
<dbReference type="PRINTS" id="PR00368">
    <property type="entry name" value="FADPNR"/>
</dbReference>
<dbReference type="InterPro" id="IPR041117">
    <property type="entry name" value="SoxA_A3"/>
</dbReference>
<dbReference type="Gene3D" id="3.10.20.440">
    <property type="entry name" value="2Fe-2S iron-sulphur cluster binding domain, sarcosine oxidase, alpha subunit, N-terminal domain"/>
    <property type="match status" value="1"/>
</dbReference>
<dbReference type="InterPro" id="IPR027266">
    <property type="entry name" value="TrmE/GcvT-like"/>
</dbReference>
<proteinExistence type="inferred from homology"/>
<evidence type="ECO:0000256" key="2">
    <source>
        <dbReference type="ARBA" id="ARBA00023002"/>
    </source>
</evidence>
<dbReference type="InterPro" id="IPR028896">
    <property type="entry name" value="GcvT/YgfZ/DmdA"/>
</dbReference>
<dbReference type="InterPro" id="IPR013977">
    <property type="entry name" value="GcvT_C"/>
</dbReference>
<feature type="domain" description="SoxA A3" evidence="6">
    <location>
        <begin position="497"/>
        <end position="581"/>
    </location>
</feature>
<dbReference type="NCBIfam" id="TIGR01372">
    <property type="entry name" value="soxA"/>
    <property type="match status" value="1"/>
</dbReference>
<dbReference type="Gene3D" id="3.30.1360.120">
    <property type="entry name" value="Probable tRNA modification gtpase trme, domain 1"/>
    <property type="match status" value="1"/>
</dbReference>
<feature type="domain" description="GCVT N-terminal" evidence="3">
    <location>
        <begin position="600"/>
        <end position="865"/>
    </location>
</feature>
<dbReference type="PIRSF" id="PIRSF037980">
    <property type="entry name" value="SoxA"/>
    <property type="match status" value="1"/>
</dbReference>
<reference evidence="7 8" key="1">
    <citation type="submission" date="2019-06" db="EMBL/GenBank/DDBJ databases">
        <title>Genome sequence of Rhodobacteraceae bacterium D4M1.</title>
        <authorList>
            <person name="Cao J."/>
        </authorList>
    </citation>
    <scope>NUCLEOTIDE SEQUENCE [LARGE SCALE GENOMIC DNA]</scope>
    <source>
        <strain evidence="7 8">D4M1</strain>
    </source>
</reference>
<dbReference type="EMBL" id="CP040818">
    <property type="protein sequence ID" value="QDL91542.1"/>
    <property type="molecule type" value="Genomic_DNA"/>
</dbReference>
<protein>
    <submittedName>
        <fullName evidence="7">Sarcosine oxidase subunit alpha family protein</fullName>
    </submittedName>
</protein>
<dbReference type="OrthoDB" id="5287468at2"/>
<dbReference type="AlphaFoldDB" id="A0A5B8FYC7"/>
<dbReference type="InterPro" id="IPR042204">
    <property type="entry name" value="2Fe-2S-bd_N"/>
</dbReference>
<dbReference type="Pfam" id="PF01571">
    <property type="entry name" value="GCV_T"/>
    <property type="match status" value="1"/>
</dbReference>
<dbReference type="InterPro" id="IPR029043">
    <property type="entry name" value="GcvT/YgfZ_C"/>
</dbReference>
<dbReference type="RefSeq" id="WP_138572413.1">
    <property type="nucleotide sequence ID" value="NZ_CP040818.1"/>
</dbReference>
<dbReference type="Pfam" id="PF17806">
    <property type="entry name" value="SO_alpha_A3"/>
    <property type="match status" value="1"/>
</dbReference>
<dbReference type="SUPFAM" id="SSF103025">
    <property type="entry name" value="Folate-binding domain"/>
    <property type="match status" value="1"/>
</dbReference>
<evidence type="ECO:0000313" key="7">
    <source>
        <dbReference type="EMBL" id="QDL91542.1"/>
    </source>
</evidence>
<evidence type="ECO:0000259" key="3">
    <source>
        <dbReference type="Pfam" id="PF01571"/>
    </source>
</evidence>
<evidence type="ECO:0000259" key="4">
    <source>
        <dbReference type="Pfam" id="PF07992"/>
    </source>
</evidence>
<dbReference type="GO" id="GO:0008115">
    <property type="term" value="F:sarcosine oxidase activity"/>
    <property type="evidence" value="ECO:0007669"/>
    <property type="project" value="InterPro"/>
</dbReference>
<feature type="domain" description="Aminomethyltransferase C-terminal" evidence="5">
    <location>
        <begin position="885"/>
        <end position="971"/>
    </location>
</feature>
<evidence type="ECO:0000259" key="6">
    <source>
        <dbReference type="Pfam" id="PF17806"/>
    </source>
</evidence>
<dbReference type="SUPFAM" id="SSF51905">
    <property type="entry name" value="FAD/NAD(P)-binding domain"/>
    <property type="match status" value="1"/>
</dbReference>
<sequence>MSRLASGGLVDRSRRLSFTFDGRSLTGHPGDTLASALLANGVRLVGRSFKYHRPRGIFSAGSEEPNALMEIGVGARRTPNTRATRVMLTDGLVARSQNAWPSPAFDLMAVNDLAAPLLGAGFYYKTFMWPKSFWEKVYEPLIRRAAGLGRLSVQDDPDVYDQAFAHADLLVIGAGPAGLMAALEAGEAGARVILADEDFTFGGRLNAETAPLAGAAPHAWAAHTVARLSAMPNVTLMPRTTVFGAYDGGMYGAVQEVAGHLAAPPEGCPRETHWRIAAKAAVLCAGAIERPVAFPGNDRPGVMLASALRAYITRFGVAPGQRIAVFTNNDDGWRTAQAVEAAGLTLAALIDSREGVTPPPLSGRVITSAVVTGTSGRRGLTGVSVRHDGRSEDIAADCLAVSGGWNPTLHLTAHLGGRPEWDAGLAAFMPSATHVPGLRLAGAAAGAFTTAGALSGGQAAAAEALTTLGITPPGLPLPEAEDDAPRLTPLWLVPARGRAWVDLQNDVTTKDIATARDEAFGAPEHLKRYTTLGMATDQGKTSNVLALGVLGALTGQGPEEVGTTTFRPPYTPVSIAALAGRHARGAFQPMRKAPSNALARARGAPMIEARLWKRAAWFPQPGDSSWRDACDREVRFVREAVGVSDVSTLGKIEITGPDAAALLDRVYTGTFSTLAPGRVRYGVMLREDGFVFDDGTTACLGPGHYVMTTTTANAGPVLRHLEFCLQVLWPELDAVCASVTEGWAQFAVAGPKGRALLEKVIAEDVSDAAFPFMACGAVSVAGVPGRLFRISFSGERAWEIAVPSGYGDALARLLAAEAEALGGGLYGMEALNVLRIEKGHVTGAELHGRTTAFDCGFAKMMSSKKDYVGRAGAARPGLNGPERAQLVGVKPVDRAAKLLAGAKFLNPGAEAVAAEEQGDLTSVCHSPTLGHMIGLGFVVNGRARHGEVIRMVDLLRGADTEVEICAPHFVDPEGERLRG</sequence>
<dbReference type="InterPro" id="IPR006277">
    <property type="entry name" value="Sarcosine_oxidase_asu"/>
</dbReference>
<dbReference type="Gene3D" id="3.50.50.60">
    <property type="entry name" value="FAD/NAD(P)-binding domain"/>
    <property type="match status" value="1"/>
</dbReference>
<accession>A0A5B8FYC7</accession>
<dbReference type="Pfam" id="PF13510">
    <property type="entry name" value="Fer2_4"/>
    <property type="match status" value="1"/>
</dbReference>
<keyword evidence="2" id="KW-0560">Oxidoreductase</keyword>
<dbReference type="Proteomes" id="UP000305888">
    <property type="component" value="Chromosome"/>
</dbReference>
<dbReference type="PANTHER" id="PTHR43757">
    <property type="entry name" value="AMINOMETHYLTRANSFERASE"/>
    <property type="match status" value="1"/>
</dbReference>
<dbReference type="Pfam" id="PF08669">
    <property type="entry name" value="GCV_T_C"/>
    <property type="match status" value="1"/>
</dbReference>
<dbReference type="KEGG" id="ppru:FDP22_06950"/>
<evidence type="ECO:0000259" key="5">
    <source>
        <dbReference type="Pfam" id="PF08669"/>
    </source>
</evidence>
<dbReference type="GO" id="GO:0046653">
    <property type="term" value="P:tetrahydrofolate metabolic process"/>
    <property type="evidence" value="ECO:0007669"/>
    <property type="project" value="InterPro"/>
</dbReference>
<organism evidence="7 8">
    <name type="scientific">Paroceanicella profunda</name>
    <dbReference type="NCBI Taxonomy" id="2579971"/>
    <lineage>
        <taxon>Bacteria</taxon>
        <taxon>Pseudomonadati</taxon>
        <taxon>Pseudomonadota</taxon>
        <taxon>Alphaproteobacteria</taxon>
        <taxon>Rhodobacterales</taxon>
        <taxon>Paracoccaceae</taxon>
        <taxon>Paroceanicella</taxon>
    </lineage>
</organism>
<dbReference type="PANTHER" id="PTHR43757:SF2">
    <property type="entry name" value="AMINOMETHYLTRANSFERASE, MITOCHONDRIAL"/>
    <property type="match status" value="1"/>
</dbReference>
<evidence type="ECO:0000256" key="1">
    <source>
        <dbReference type="ARBA" id="ARBA00008609"/>
    </source>
</evidence>
<dbReference type="PRINTS" id="PR00469">
    <property type="entry name" value="PNDRDTASEII"/>
</dbReference>
<dbReference type="Pfam" id="PF07992">
    <property type="entry name" value="Pyr_redox_2"/>
    <property type="match status" value="1"/>
</dbReference>
<gene>
    <name evidence="7" type="ORF">FDP22_06950</name>
</gene>
<dbReference type="InterPro" id="IPR036188">
    <property type="entry name" value="FAD/NAD-bd_sf"/>
</dbReference>